<dbReference type="Proteomes" id="UP000789920">
    <property type="component" value="Unassembled WGS sequence"/>
</dbReference>
<accession>A0ACA9SIC2</accession>
<reference evidence="1" key="1">
    <citation type="submission" date="2021-06" db="EMBL/GenBank/DDBJ databases">
        <authorList>
            <person name="Kallberg Y."/>
            <person name="Tangrot J."/>
            <person name="Rosling A."/>
        </authorList>
    </citation>
    <scope>NUCLEOTIDE SEQUENCE</scope>
    <source>
        <strain evidence="1">MA461A</strain>
    </source>
</reference>
<dbReference type="EMBL" id="CAJVQC010123100">
    <property type="protein sequence ID" value="CAG8839275.1"/>
    <property type="molecule type" value="Genomic_DNA"/>
</dbReference>
<proteinExistence type="predicted"/>
<feature type="non-terminal residue" evidence="1">
    <location>
        <position position="97"/>
    </location>
</feature>
<gene>
    <name evidence="1" type="ORF">RPERSI_LOCUS30986</name>
</gene>
<sequence length="97" mass="11193">SQDQDDQPAQQTQAHDLFREIAEAFREVAVHNVLPINPADANNWTLARKIKFILGHLIGIAASWYNNYKDDFLLWNDEINPENSFVQAFISYFATLK</sequence>
<evidence type="ECO:0000313" key="2">
    <source>
        <dbReference type="Proteomes" id="UP000789920"/>
    </source>
</evidence>
<name>A0ACA9SIC2_9GLOM</name>
<organism evidence="1 2">
    <name type="scientific">Racocetra persica</name>
    <dbReference type="NCBI Taxonomy" id="160502"/>
    <lineage>
        <taxon>Eukaryota</taxon>
        <taxon>Fungi</taxon>
        <taxon>Fungi incertae sedis</taxon>
        <taxon>Mucoromycota</taxon>
        <taxon>Glomeromycotina</taxon>
        <taxon>Glomeromycetes</taxon>
        <taxon>Diversisporales</taxon>
        <taxon>Gigasporaceae</taxon>
        <taxon>Racocetra</taxon>
    </lineage>
</organism>
<keyword evidence="2" id="KW-1185">Reference proteome</keyword>
<comment type="caution">
    <text evidence="1">The sequence shown here is derived from an EMBL/GenBank/DDBJ whole genome shotgun (WGS) entry which is preliminary data.</text>
</comment>
<protein>
    <submittedName>
        <fullName evidence="1">1415_t:CDS:1</fullName>
    </submittedName>
</protein>
<evidence type="ECO:0000313" key="1">
    <source>
        <dbReference type="EMBL" id="CAG8839275.1"/>
    </source>
</evidence>
<feature type="non-terminal residue" evidence="1">
    <location>
        <position position="1"/>
    </location>
</feature>